<comment type="caution">
    <text evidence="1">The sequence shown here is derived from an EMBL/GenBank/DDBJ whole genome shotgun (WGS) entry which is preliminary data.</text>
</comment>
<evidence type="ECO:0000313" key="1">
    <source>
        <dbReference type="EMBL" id="NLS14495.1"/>
    </source>
</evidence>
<accession>A0A7X8TTA9</accession>
<dbReference type="CDD" id="cd03025">
    <property type="entry name" value="DsbA_FrnE_like"/>
    <property type="match status" value="1"/>
</dbReference>
<dbReference type="Gene3D" id="3.40.30.10">
    <property type="entry name" value="Glutaredoxin"/>
    <property type="match status" value="1"/>
</dbReference>
<organism evidence="1 2">
    <name type="scientific">Vibrio agarilyticus</name>
    <dbReference type="NCBI Taxonomy" id="2726741"/>
    <lineage>
        <taxon>Bacteria</taxon>
        <taxon>Pseudomonadati</taxon>
        <taxon>Pseudomonadota</taxon>
        <taxon>Gammaproteobacteria</taxon>
        <taxon>Vibrionales</taxon>
        <taxon>Vibrionaceae</taxon>
        <taxon>Vibrio</taxon>
    </lineage>
</organism>
<evidence type="ECO:0000313" key="2">
    <source>
        <dbReference type="Proteomes" id="UP000535589"/>
    </source>
</evidence>
<dbReference type="Proteomes" id="UP000535589">
    <property type="component" value="Unassembled WGS sequence"/>
</dbReference>
<proteinExistence type="predicted"/>
<dbReference type="AlphaFoldDB" id="A0A7X8TTA9"/>
<name>A0A7X8TTA9_9VIBR</name>
<dbReference type="SUPFAM" id="SSF52833">
    <property type="entry name" value="Thioredoxin-like"/>
    <property type="match status" value="1"/>
</dbReference>
<dbReference type="PANTHER" id="PTHR13887">
    <property type="entry name" value="GLUTATHIONE S-TRANSFERASE KAPPA"/>
    <property type="match status" value="1"/>
</dbReference>
<keyword evidence="2" id="KW-1185">Reference proteome</keyword>
<protein>
    <submittedName>
        <fullName evidence="1">DsbA family protein</fullName>
    </submittedName>
</protein>
<dbReference type="PANTHER" id="PTHR13887:SF54">
    <property type="entry name" value="DSBA FAMILY PROTEIN"/>
    <property type="match status" value="1"/>
</dbReference>
<dbReference type="EMBL" id="JABAIK010000022">
    <property type="protein sequence ID" value="NLS14495.1"/>
    <property type="molecule type" value="Genomic_DNA"/>
</dbReference>
<sequence>MCSWCWAYQSTISQLKQQLPGTIQFEYLLGGLAADTELPMPPEMAQKIESIWRQIEQQLGTQFNYDFWRDCVPVRSTYPACRVVIAAGFQDSYEAMLLALQKAYYLRAMPPHRLETHRQLAQEIGLDVAQFDKDIDSDLLNGVFDDQRSLAKSLGVHSYPSLVLQIHDSFFPVDVNYTSTEPTLKQIRELIVSHWH</sequence>
<dbReference type="InterPro" id="IPR036249">
    <property type="entry name" value="Thioredoxin-like_sf"/>
</dbReference>
<reference evidence="1 2" key="1">
    <citation type="submission" date="2020-04" db="EMBL/GenBank/DDBJ databases">
        <title>Vibrio sp. SM6, a novel species isolated from seawater.</title>
        <authorList>
            <person name="Wang X."/>
        </authorList>
    </citation>
    <scope>NUCLEOTIDE SEQUENCE [LARGE SCALE GENOMIC DNA]</scope>
    <source>
        <strain evidence="1 2">SM6</strain>
    </source>
</reference>
<dbReference type="Pfam" id="PF13743">
    <property type="entry name" value="Thioredoxin_5"/>
    <property type="match status" value="1"/>
</dbReference>
<gene>
    <name evidence="1" type="ORF">HGP28_16635</name>
</gene>